<proteinExistence type="predicted"/>
<accession>A0A9W9KQD7</accession>
<gene>
    <name evidence="2" type="ORF">N7456_002565</name>
</gene>
<reference evidence="2" key="2">
    <citation type="journal article" date="2023" name="IMA Fungus">
        <title>Comparative genomic study of the Penicillium genus elucidates a diverse pangenome and 15 lateral gene transfer events.</title>
        <authorList>
            <person name="Petersen C."/>
            <person name="Sorensen T."/>
            <person name="Nielsen M.R."/>
            <person name="Sondergaard T.E."/>
            <person name="Sorensen J.L."/>
            <person name="Fitzpatrick D.A."/>
            <person name="Frisvad J.C."/>
            <person name="Nielsen K.L."/>
        </authorList>
    </citation>
    <scope>NUCLEOTIDE SEQUENCE</scope>
    <source>
        <strain evidence="2">IBT 30069</strain>
    </source>
</reference>
<sequence length="389" mass="41745">MATLTMTPPTRQPFASLDMDTPRMRSIMRSKLNRQNMQNGAILSQKKSFINEDSENIDPYTRSLSAKRKRTFDDDEISKGSPKPLKTSRIALSTRPSPNISSTSKSTSRLSTPLKTLHATPKSAPAPLLKPAGRTPPSNSSSSSSSNGKFLKPSGRRSTIGKIRAESSSVNAIKRSVARPFSLATALAQYTSPPKPKQPSGWSFDIHVDTEEEEMTNLMQHSTGVLDISDDEGKVSSTDGRGKENVPPSELGIDLPLSAQAVSLTAVAAARKEEKMEEDRAPLGELTASDYYPEDCNAFSYTVVYDDENENENVNGVESKSKSKNTPSLLSFVPPSITTSIASLLETAIPPVEKADADVEASASASASAATEHDETGENASTSEKSESS</sequence>
<evidence type="ECO:0000256" key="1">
    <source>
        <dbReference type="SAM" id="MobiDB-lite"/>
    </source>
</evidence>
<feature type="compositionally biased region" description="Polar residues" evidence="1">
    <location>
        <begin position="33"/>
        <end position="48"/>
    </location>
</feature>
<organism evidence="2 3">
    <name type="scientific">Penicillium angulare</name>
    <dbReference type="NCBI Taxonomy" id="116970"/>
    <lineage>
        <taxon>Eukaryota</taxon>
        <taxon>Fungi</taxon>
        <taxon>Dikarya</taxon>
        <taxon>Ascomycota</taxon>
        <taxon>Pezizomycotina</taxon>
        <taxon>Eurotiomycetes</taxon>
        <taxon>Eurotiomycetidae</taxon>
        <taxon>Eurotiales</taxon>
        <taxon>Aspergillaceae</taxon>
        <taxon>Penicillium</taxon>
    </lineage>
</organism>
<feature type="region of interest" description="Disordered" evidence="1">
    <location>
        <begin position="223"/>
        <end position="252"/>
    </location>
</feature>
<feature type="region of interest" description="Disordered" evidence="1">
    <location>
        <begin position="355"/>
        <end position="389"/>
    </location>
</feature>
<evidence type="ECO:0000313" key="2">
    <source>
        <dbReference type="EMBL" id="KAJ5114031.1"/>
    </source>
</evidence>
<feature type="compositionally biased region" description="Low complexity" evidence="1">
    <location>
        <begin position="361"/>
        <end position="370"/>
    </location>
</feature>
<feature type="region of interest" description="Disordered" evidence="1">
    <location>
        <begin position="1"/>
        <end position="20"/>
    </location>
</feature>
<keyword evidence="3" id="KW-1185">Reference proteome</keyword>
<dbReference type="Proteomes" id="UP001149165">
    <property type="component" value="Unassembled WGS sequence"/>
</dbReference>
<dbReference type="EMBL" id="JAPQKH010000002">
    <property type="protein sequence ID" value="KAJ5114031.1"/>
    <property type="molecule type" value="Genomic_DNA"/>
</dbReference>
<reference evidence="2" key="1">
    <citation type="submission" date="2022-11" db="EMBL/GenBank/DDBJ databases">
        <authorList>
            <person name="Petersen C."/>
        </authorList>
    </citation>
    <scope>NUCLEOTIDE SEQUENCE</scope>
    <source>
        <strain evidence="2">IBT 30069</strain>
    </source>
</reference>
<name>A0A9W9KQD7_9EURO</name>
<feature type="compositionally biased region" description="Low complexity" evidence="1">
    <location>
        <begin position="95"/>
        <end position="147"/>
    </location>
</feature>
<dbReference type="OrthoDB" id="425602at2759"/>
<comment type="caution">
    <text evidence="2">The sequence shown here is derived from an EMBL/GenBank/DDBJ whole genome shotgun (WGS) entry which is preliminary data.</text>
</comment>
<feature type="region of interest" description="Disordered" evidence="1">
    <location>
        <begin position="32"/>
        <end position="169"/>
    </location>
</feature>
<evidence type="ECO:0000313" key="3">
    <source>
        <dbReference type="Proteomes" id="UP001149165"/>
    </source>
</evidence>
<dbReference type="AlphaFoldDB" id="A0A9W9KQD7"/>
<protein>
    <submittedName>
        <fullName evidence="2">Uncharacterized protein</fullName>
    </submittedName>
</protein>